<protein>
    <submittedName>
        <fullName evidence="1">Type IV pilus assembly protein PilM</fullName>
    </submittedName>
</protein>
<organism evidence="1 2">
    <name type="scientific">Candidatus Amesbacteria bacterium GW2011_GWA2_47_11b</name>
    <dbReference type="NCBI Taxonomy" id="1618358"/>
    <lineage>
        <taxon>Bacteria</taxon>
        <taxon>Candidatus Amesiibacteriota</taxon>
    </lineage>
</organism>
<proteinExistence type="predicted"/>
<dbReference type="PANTHER" id="PTHR32432">
    <property type="entry name" value="CELL DIVISION PROTEIN FTSA-RELATED"/>
    <property type="match status" value="1"/>
</dbReference>
<evidence type="ECO:0000313" key="1">
    <source>
        <dbReference type="EMBL" id="KKU57840.1"/>
    </source>
</evidence>
<dbReference type="PIRSF" id="PIRSF019169">
    <property type="entry name" value="PilM"/>
    <property type="match status" value="1"/>
</dbReference>
<dbReference type="InterPro" id="IPR005883">
    <property type="entry name" value="PilM"/>
</dbReference>
<dbReference type="Pfam" id="PF11104">
    <property type="entry name" value="PilM_2"/>
    <property type="match status" value="1"/>
</dbReference>
<gene>
    <name evidence="1" type="ORF">UX80_C0009G0055</name>
</gene>
<accession>A0A0G1UJE6</accession>
<dbReference type="Gene3D" id="3.30.420.40">
    <property type="match status" value="2"/>
</dbReference>
<dbReference type="CDD" id="cd24049">
    <property type="entry name" value="ASKHA_NBD_PilM"/>
    <property type="match status" value="1"/>
</dbReference>
<dbReference type="PANTHER" id="PTHR32432:SF3">
    <property type="entry name" value="ETHANOLAMINE UTILIZATION PROTEIN EUTJ"/>
    <property type="match status" value="1"/>
</dbReference>
<dbReference type="Proteomes" id="UP000034307">
    <property type="component" value="Unassembled WGS sequence"/>
</dbReference>
<dbReference type="EMBL" id="LCNO01000009">
    <property type="protein sequence ID" value="KKU57840.1"/>
    <property type="molecule type" value="Genomic_DNA"/>
</dbReference>
<evidence type="ECO:0000313" key="2">
    <source>
        <dbReference type="Proteomes" id="UP000034307"/>
    </source>
</evidence>
<sequence length="336" mass="35779">MSDLPKIGIDIGSSAIKLVELVPAGKQWRLVSAASAPVGTTLAAIIKEAGMRSKRAVVALPEEQVSSHVVELPMMKDDEIEQALEWQVEQYIPIPKDEAVWSWEVVRRGEAGSGSEILLVAAAKTLVETYRKKVEEAGLELVAIETELTATARAEVKPGSPLSVVVDMGAKSTDMGIVREGQLIFARTIPTAGDAFTRAIETGLGLDHAQAEQYKNTYGMSDKQLEGKLVEVMKPVLTVISGEIRKTIDFYTTKHQGEAVKMVVLSGGAAGMPEMVSQLSASLGIEVVMGDPFAGLVMDEAQKKAFANTGPYYAVAIGLAERVGGVGGSPEKRGSR</sequence>
<dbReference type="STRING" id="1618358.UX80_C0009G0055"/>
<dbReference type="Gene3D" id="3.30.1490.300">
    <property type="match status" value="1"/>
</dbReference>
<dbReference type="SUPFAM" id="SSF53067">
    <property type="entry name" value="Actin-like ATPase domain"/>
    <property type="match status" value="2"/>
</dbReference>
<name>A0A0G1UJE6_9BACT</name>
<comment type="caution">
    <text evidence="1">The sequence shown here is derived from an EMBL/GenBank/DDBJ whole genome shotgun (WGS) entry which is preliminary data.</text>
</comment>
<dbReference type="NCBIfam" id="TIGR01175">
    <property type="entry name" value="pilM"/>
    <property type="match status" value="1"/>
</dbReference>
<dbReference type="InterPro" id="IPR050696">
    <property type="entry name" value="FtsA/MreB"/>
</dbReference>
<dbReference type="AlphaFoldDB" id="A0A0G1UJE6"/>
<dbReference type="InterPro" id="IPR043129">
    <property type="entry name" value="ATPase_NBD"/>
</dbReference>
<reference evidence="1 2" key="1">
    <citation type="journal article" date="2015" name="Nature">
        <title>rRNA introns, odd ribosomes, and small enigmatic genomes across a large radiation of phyla.</title>
        <authorList>
            <person name="Brown C.T."/>
            <person name="Hug L.A."/>
            <person name="Thomas B.C."/>
            <person name="Sharon I."/>
            <person name="Castelle C.J."/>
            <person name="Singh A."/>
            <person name="Wilkins M.J."/>
            <person name="Williams K.H."/>
            <person name="Banfield J.F."/>
        </authorList>
    </citation>
    <scope>NUCLEOTIDE SEQUENCE [LARGE SCALE GENOMIC DNA]</scope>
</reference>